<protein>
    <submittedName>
        <fullName evidence="3">Membrane protein</fullName>
    </submittedName>
</protein>
<name>A0ABT9NI05_9ACTO</name>
<feature type="transmembrane region" description="Helical" evidence="2">
    <location>
        <begin position="259"/>
        <end position="280"/>
    </location>
</feature>
<proteinExistence type="predicted"/>
<keyword evidence="4" id="KW-1185">Reference proteome</keyword>
<feature type="transmembrane region" description="Helical" evidence="2">
    <location>
        <begin position="166"/>
        <end position="186"/>
    </location>
</feature>
<feature type="transmembrane region" description="Helical" evidence="2">
    <location>
        <begin position="192"/>
        <end position="213"/>
    </location>
</feature>
<organism evidence="3 4">
    <name type="scientific">Trueperella bonasi</name>
    <dbReference type="NCBI Taxonomy" id="312286"/>
    <lineage>
        <taxon>Bacteria</taxon>
        <taxon>Bacillati</taxon>
        <taxon>Actinomycetota</taxon>
        <taxon>Actinomycetes</taxon>
        <taxon>Actinomycetales</taxon>
        <taxon>Actinomycetaceae</taxon>
        <taxon>Trueperella</taxon>
    </lineage>
</organism>
<feature type="region of interest" description="Disordered" evidence="1">
    <location>
        <begin position="1"/>
        <end position="20"/>
    </location>
</feature>
<evidence type="ECO:0000256" key="2">
    <source>
        <dbReference type="SAM" id="Phobius"/>
    </source>
</evidence>
<comment type="caution">
    <text evidence="3">The sequence shown here is derived from an EMBL/GenBank/DDBJ whole genome shotgun (WGS) entry which is preliminary data.</text>
</comment>
<sequence length="396" mass="41379">MSEQPVGAGSHAHSHSGRLDLAPKDRRRVQLILAAIVVPIAVLTIVGLAMLWPRGETPVGSVQLTAPGVEMAVGEVTSVAEMDELGQTRVLMDVDGVEVPVHVPFDIVDNGLDVGDRITAMFNPTALDTGTPYIFVDFVRDFPLAVLLVLYVFVVLLVARVKGLAALAGLAASLAVVGAFMLPALMVGKEPLLVVIVGASAMMFASIYLAHGVSIRTTTAVLGTFGGLIITGVLAAWAVEANNLTGTLSGDAIALYGELGYLKMSDILLTGIVLAGLGALNDVTITQVSTVWELHSANPAASRRRVFSQGMVIGRDHIASTVYTLAFAYVGTSLPLLMSAALVDRGFLDLMTVGQIAEEIVRTLVASIGLVLAIPMTTAIATWLAPVAPAKRVLAK</sequence>
<dbReference type="RefSeq" id="WP_307683214.1">
    <property type="nucleotide sequence ID" value="NZ_JAUSQX010000001.1"/>
</dbReference>
<feature type="transmembrane region" description="Helical" evidence="2">
    <location>
        <begin position="220"/>
        <end position="239"/>
    </location>
</feature>
<dbReference type="EMBL" id="JAUSQX010000001">
    <property type="protein sequence ID" value="MDP9807035.1"/>
    <property type="molecule type" value="Genomic_DNA"/>
</dbReference>
<accession>A0ABT9NI05</accession>
<dbReference type="InterPro" id="IPR012507">
    <property type="entry name" value="YibE_F"/>
</dbReference>
<keyword evidence="2" id="KW-0472">Membrane</keyword>
<evidence type="ECO:0000256" key="1">
    <source>
        <dbReference type="SAM" id="MobiDB-lite"/>
    </source>
</evidence>
<feature type="transmembrane region" description="Helical" evidence="2">
    <location>
        <begin position="142"/>
        <end position="159"/>
    </location>
</feature>
<reference evidence="3 4" key="1">
    <citation type="submission" date="2023-07" db="EMBL/GenBank/DDBJ databases">
        <title>Sequencing the genomes of 1000 actinobacteria strains.</title>
        <authorList>
            <person name="Klenk H.-P."/>
        </authorList>
    </citation>
    <scope>NUCLEOTIDE SEQUENCE [LARGE SCALE GENOMIC DNA]</scope>
    <source>
        <strain evidence="3 4">DSM 17163</strain>
    </source>
</reference>
<keyword evidence="2" id="KW-1133">Transmembrane helix</keyword>
<dbReference type="PANTHER" id="PTHR41771:SF1">
    <property type="entry name" value="MEMBRANE PROTEIN"/>
    <property type="match status" value="1"/>
</dbReference>
<feature type="transmembrane region" description="Helical" evidence="2">
    <location>
        <begin position="31"/>
        <end position="52"/>
    </location>
</feature>
<keyword evidence="2" id="KW-0812">Transmembrane</keyword>
<feature type="transmembrane region" description="Helical" evidence="2">
    <location>
        <begin position="321"/>
        <end position="343"/>
    </location>
</feature>
<feature type="transmembrane region" description="Helical" evidence="2">
    <location>
        <begin position="363"/>
        <end position="386"/>
    </location>
</feature>
<evidence type="ECO:0000313" key="4">
    <source>
        <dbReference type="Proteomes" id="UP001243212"/>
    </source>
</evidence>
<dbReference type="Pfam" id="PF07907">
    <property type="entry name" value="YibE_F"/>
    <property type="match status" value="1"/>
</dbReference>
<dbReference type="PANTHER" id="PTHR41771">
    <property type="entry name" value="MEMBRANE PROTEIN-RELATED"/>
    <property type="match status" value="1"/>
</dbReference>
<evidence type="ECO:0000313" key="3">
    <source>
        <dbReference type="EMBL" id="MDP9807035.1"/>
    </source>
</evidence>
<dbReference type="Proteomes" id="UP001243212">
    <property type="component" value="Unassembled WGS sequence"/>
</dbReference>
<gene>
    <name evidence="3" type="ORF">J2S70_001617</name>
</gene>